<evidence type="ECO:0000313" key="2">
    <source>
        <dbReference type="EMBL" id="KAK4108008.1"/>
    </source>
</evidence>
<proteinExistence type="predicted"/>
<organism evidence="2 3">
    <name type="scientific">Canariomyces notabilis</name>
    <dbReference type="NCBI Taxonomy" id="2074819"/>
    <lineage>
        <taxon>Eukaryota</taxon>
        <taxon>Fungi</taxon>
        <taxon>Dikarya</taxon>
        <taxon>Ascomycota</taxon>
        <taxon>Pezizomycotina</taxon>
        <taxon>Sordariomycetes</taxon>
        <taxon>Sordariomycetidae</taxon>
        <taxon>Sordariales</taxon>
        <taxon>Chaetomiaceae</taxon>
        <taxon>Canariomyces</taxon>
    </lineage>
</organism>
<feature type="non-terminal residue" evidence="2">
    <location>
        <position position="488"/>
    </location>
</feature>
<feature type="compositionally biased region" description="Low complexity" evidence="1">
    <location>
        <begin position="364"/>
        <end position="375"/>
    </location>
</feature>
<dbReference type="Proteomes" id="UP001302812">
    <property type="component" value="Unassembled WGS sequence"/>
</dbReference>
<protein>
    <submittedName>
        <fullName evidence="2">Uncharacterized protein</fullName>
    </submittedName>
</protein>
<feature type="region of interest" description="Disordered" evidence="1">
    <location>
        <begin position="351"/>
        <end position="415"/>
    </location>
</feature>
<dbReference type="GeneID" id="89936454"/>
<gene>
    <name evidence="2" type="ORF">N656DRAFT_719024</name>
</gene>
<feature type="region of interest" description="Disordered" evidence="1">
    <location>
        <begin position="463"/>
        <end position="488"/>
    </location>
</feature>
<evidence type="ECO:0000313" key="3">
    <source>
        <dbReference type="Proteomes" id="UP001302812"/>
    </source>
</evidence>
<dbReference type="AlphaFoldDB" id="A0AAN6QD58"/>
<comment type="caution">
    <text evidence="2">The sequence shown here is derived from an EMBL/GenBank/DDBJ whole genome shotgun (WGS) entry which is preliminary data.</text>
</comment>
<reference evidence="2" key="1">
    <citation type="journal article" date="2023" name="Mol. Phylogenet. Evol.">
        <title>Genome-scale phylogeny and comparative genomics of the fungal order Sordariales.</title>
        <authorList>
            <person name="Hensen N."/>
            <person name="Bonometti L."/>
            <person name="Westerberg I."/>
            <person name="Brannstrom I.O."/>
            <person name="Guillou S."/>
            <person name="Cros-Aarteil S."/>
            <person name="Calhoun S."/>
            <person name="Haridas S."/>
            <person name="Kuo A."/>
            <person name="Mondo S."/>
            <person name="Pangilinan J."/>
            <person name="Riley R."/>
            <person name="LaButti K."/>
            <person name="Andreopoulos B."/>
            <person name="Lipzen A."/>
            <person name="Chen C."/>
            <person name="Yan M."/>
            <person name="Daum C."/>
            <person name="Ng V."/>
            <person name="Clum A."/>
            <person name="Steindorff A."/>
            <person name="Ohm R.A."/>
            <person name="Martin F."/>
            <person name="Silar P."/>
            <person name="Natvig D.O."/>
            <person name="Lalanne C."/>
            <person name="Gautier V."/>
            <person name="Ament-Velasquez S.L."/>
            <person name="Kruys A."/>
            <person name="Hutchinson M.I."/>
            <person name="Powell A.J."/>
            <person name="Barry K."/>
            <person name="Miller A.N."/>
            <person name="Grigoriev I.V."/>
            <person name="Debuchy R."/>
            <person name="Gladieux P."/>
            <person name="Hiltunen Thoren M."/>
            <person name="Johannesson H."/>
        </authorList>
    </citation>
    <scope>NUCLEOTIDE SEQUENCE</scope>
    <source>
        <strain evidence="2">CBS 508.74</strain>
    </source>
</reference>
<evidence type="ECO:0000256" key="1">
    <source>
        <dbReference type="SAM" id="MobiDB-lite"/>
    </source>
</evidence>
<accession>A0AAN6QD58</accession>
<keyword evidence="3" id="KW-1185">Reference proteome</keyword>
<sequence>MFLHSGASLHGHEYSSRSSSTLQASPNLRTPLLRSAFAPPKQRVRAVDGATPPVLRRRPASDYIPREPSPVVHFQEPLDDDGLPSSPSPPVHDDAVSDSELSDATLSLDSALVAEPTTRPRRRRRAQHISTTYCLGYPAPRIIPKTKVMEKVFLPRLLLQLQRISEDGRSQPVLEVFPASRIAGPVVAPRLAKRFPTIFGIKRHLGYDDLVLVRRDDHDVVGDGTESESDESLERRRLLAVYSPLKHSDEAEIVLDDGSVWVAKPLASGSYDFVYTDARGTTTTARWAKRRTPAVSPTCISTETSTLSAAGPQIRYTFSIINPLTRRHPVMATLTPSTLDVRDTFTLVSASHGRHPPITRPGRSLPMASSSALLAGNTPDSASRPASLGTGDLGSGSAIDALSTSDLEPSGRKTHQVDDATKMLISVTALWVALRSGWSQNYAPSKSSSSVGSSSHEIAALATAATLSTGRPNRGRRNTWTTRSQSPS</sequence>
<feature type="compositionally biased region" description="Polar residues" evidence="1">
    <location>
        <begin position="478"/>
        <end position="488"/>
    </location>
</feature>
<feature type="compositionally biased region" description="Polar residues" evidence="1">
    <location>
        <begin position="16"/>
        <end position="28"/>
    </location>
</feature>
<feature type="region of interest" description="Disordered" evidence="1">
    <location>
        <begin position="1"/>
        <end position="100"/>
    </location>
</feature>
<dbReference type="EMBL" id="MU853367">
    <property type="protein sequence ID" value="KAK4108008.1"/>
    <property type="molecule type" value="Genomic_DNA"/>
</dbReference>
<reference evidence="2" key="2">
    <citation type="submission" date="2023-05" db="EMBL/GenBank/DDBJ databases">
        <authorList>
            <consortium name="Lawrence Berkeley National Laboratory"/>
            <person name="Steindorff A."/>
            <person name="Hensen N."/>
            <person name="Bonometti L."/>
            <person name="Westerberg I."/>
            <person name="Brannstrom I.O."/>
            <person name="Guillou S."/>
            <person name="Cros-Aarteil S."/>
            <person name="Calhoun S."/>
            <person name="Haridas S."/>
            <person name="Kuo A."/>
            <person name="Mondo S."/>
            <person name="Pangilinan J."/>
            <person name="Riley R."/>
            <person name="Labutti K."/>
            <person name="Andreopoulos B."/>
            <person name="Lipzen A."/>
            <person name="Chen C."/>
            <person name="Yanf M."/>
            <person name="Daum C."/>
            <person name="Ng V."/>
            <person name="Clum A."/>
            <person name="Ohm R."/>
            <person name="Martin F."/>
            <person name="Silar P."/>
            <person name="Natvig D."/>
            <person name="Lalanne C."/>
            <person name="Gautier V."/>
            <person name="Ament-Velasquez S.L."/>
            <person name="Kruys A."/>
            <person name="Hutchinson M.I."/>
            <person name="Powell A.J."/>
            <person name="Barry K."/>
            <person name="Miller A.N."/>
            <person name="Grigoriev I.V."/>
            <person name="Debuchy R."/>
            <person name="Gladieux P."/>
            <person name="Thoren M.H."/>
            <person name="Johannesson H."/>
        </authorList>
    </citation>
    <scope>NUCLEOTIDE SEQUENCE</scope>
    <source>
        <strain evidence="2">CBS 508.74</strain>
    </source>
</reference>
<name>A0AAN6QD58_9PEZI</name>
<dbReference type="RefSeq" id="XP_064665578.1">
    <property type="nucleotide sequence ID" value="XM_064812329.1"/>
</dbReference>